<evidence type="ECO:0000256" key="2">
    <source>
        <dbReference type="ARBA" id="ARBA00022737"/>
    </source>
</evidence>
<dbReference type="PANTHER" id="PTHR13119">
    <property type="entry name" value="ZINC FINGER CCCH DOMAIN-CONTAINING PROTEI"/>
    <property type="match status" value="1"/>
</dbReference>
<evidence type="ECO:0000313" key="9">
    <source>
        <dbReference type="Proteomes" id="UP000215914"/>
    </source>
</evidence>
<dbReference type="EMBL" id="MNCJ02000329">
    <property type="protein sequence ID" value="KAF5768389.1"/>
    <property type="molecule type" value="Genomic_DNA"/>
</dbReference>
<dbReference type="Pfam" id="PF00642">
    <property type="entry name" value="zf-CCCH"/>
    <property type="match status" value="1"/>
</dbReference>
<organism evidence="8 9">
    <name type="scientific">Helianthus annuus</name>
    <name type="common">Common sunflower</name>
    <dbReference type="NCBI Taxonomy" id="4232"/>
    <lineage>
        <taxon>Eukaryota</taxon>
        <taxon>Viridiplantae</taxon>
        <taxon>Streptophyta</taxon>
        <taxon>Embryophyta</taxon>
        <taxon>Tracheophyta</taxon>
        <taxon>Spermatophyta</taxon>
        <taxon>Magnoliopsida</taxon>
        <taxon>eudicotyledons</taxon>
        <taxon>Gunneridae</taxon>
        <taxon>Pentapetalae</taxon>
        <taxon>asterids</taxon>
        <taxon>campanulids</taxon>
        <taxon>Asterales</taxon>
        <taxon>Asteraceae</taxon>
        <taxon>Asteroideae</taxon>
        <taxon>Heliantheae alliance</taxon>
        <taxon>Heliantheae</taxon>
        <taxon>Helianthus</taxon>
    </lineage>
</organism>
<evidence type="ECO:0000256" key="1">
    <source>
        <dbReference type="ARBA" id="ARBA00022723"/>
    </source>
</evidence>
<dbReference type="PROSITE" id="PS50103">
    <property type="entry name" value="ZF_C3H1"/>
    <property type="match status" value="3"/>
</dbReference>
<dbReference type="GO" id="GO:0003723">
    <property type="term" value="F:RNA binding"/>
    <property type="evidence" value="ECO:0007669"/>
    <property type="project" value="InterPro"/>
</dbReference>
<dbReference type="InterPro" id="IPR045124">
    <property type="entry name" value="Su(sable)-like"/>
</dbReference>
<protein>
    <submittedName>
        <fullName evidence="8">Putative zinc finger, CCCH-type</fullName>
    </submittedName>
    <submittedName>
        <fullName evidence="7">Transcription factor C3H family</fullName>
    </submittedName>
</protein>
<evidence type="ECO:0000256" key="3">
    <source>
        <dbReference type="ARBA" id="ARBA00022771"/>
    </source>
</evidence>
<dbReference type="Gramene" id="mRNA:HanXRQr2_Chr14g0635861">
    <property type="protein sequence ID" value="mRNA:HanXRQr2_Chr14g0635861"/>
    <property type="gene ID" value="HanXRQr2_Chr14g0635861"/>
</dbReference>
<evidence type="ECO:0000256" key="4">
    <source>
        <dbReference type="ARBA" id="ARBA00022833"/>
    </source>
</evidence>
<feature type="domain" description="C3H1-type" evidence="6">
    <location>
        <begin position="1"/>
        <end position="18"/>
    </location>
</feature>
<feature type="zinc finger region" description="C3H1-type" evidence="5">
    <location>
        <begin position="1"/>
        <end position="18"/>
    </location>
</feature>
<sequence>MNGRCHEGAKCKFSHDTTPLTKSKPCCVFARHACMKGDDCPFDHELSKYPCNNYQTTGSCNRGSACMFSHEVLFTSFVLII</sequence>
<reference evidence="7" key="3">
    <citation type="submission" date="2020-06" db="EMBL/GenBank/DDBJ databases">
        <title>Helianthus annuus Genome sequencing and assembly Release 2.</title>
        <authorList>
            <person name="Gouzy J."/>
            <person name="Langlade N."/>
            <person name="Munos S."/>
        </authorList>
    </citation>
    <scope>NUCLEOTIDE SEQUENCE</scope>
    <source>
        <tissue evidence="7">Leaves</tissue>
    </source>
</reference>
<dbReference type="PANTHER" id="PTHR13119:SF12">
    <property type="entry name" value="PROTEIN SUPPRESSOR OF SABLE"/>
    <property type="match status" value="1"/>
</dbReference>
<name>A0A251SH61_HELAN</name>
<keyword evidence="4 5" id="KW-0862">Zinc</keyword>
<dbReference type="AlphaFoldDB" id="A0A251SH61"/>
<dbReference type="SMART" id="SM00356">
    <property type="entry name" value="ZnF_C3H1"/>
    <property type="match status" value="2"/>
</dbReference>
<dbReference type="Pfam" id="PF14608">
    <property type="entry name" value="zf-CCCH_2"/>
    <property type="match status" value="2"/>
</dbReference>
<proteinExistence type="predicted"/>
<dbReference type="Gene3D" id="4.10.1000.10">
    <property type="entry name" value="Zinc finger, CCCH-type"/>
    <property type="match status" value="1"/>
</dbReference>
<reference evidence="8" key="2">
    <citation type="submission" date="2017-02" db="EMBL/GenBank/DDBJ databases">
        <title>Sunflower complete genome.</title>
        <authorList>
            <person name="Langlade N."/>
            <person name="Munos S."/>
        </authorList>
    </citation>
    <scope>NUCLEOTIDE SEQUENCE [LARGE SCALE GENOMIC DNA]</scope>
    <source>
        <tissue evidence="8">Leaves</tissue>
    </source>
</reference>
<feature type="domain" description="C3H1-type" evidence="6">
    <location>
        <begin position="45"/>
        <end position="73"/>
    </location>
</feature>
<evidence type="ECO:0000313" key="8">
    <source>
        <dbReference type="EMBL" id="OTF97635.1"/>
    </source>
</evidence>
<dbReference type="STRING" id="4232.A0A251SH61"/>
<feature type="zinc finger region" description="C3H1-type" evidence="5">
    <location>
        <begin position="45"/>
        <end position="73"/>
    </location>
</feature>
<reference evidence="7 9" key="1">
    <citation type="journal article" date="2017" name="Nature">
        <title>The sunflower genome provides insights into oil metabolism, flowering and Asterid evolution.</title>
        <authorList>
            <person name="Badouin H."/>
            <person name="Gouzy J."/>
            <person name="Grassa C.J."/>
            <person name="Murat F."/>
            <person name="Staton S.E."/>
            <person name="Cottret L."/>
            <person name="Lelandais-Briere C."/>
            <person name="Owens G.L."/>
            <person name="Carrere S."/>
            <person name="Mayjonade B."/>
            <person name="Legrand L."/>
            <person name="Gill N."/>
            <person name="Kane N.C."/>
            <person name="Bowers J.E."/>
            <person name="Hubner S."/>
            <person name="Bellec A."/>
            <person name="Berard A."/>
            <person name="Berges H."/>
            <person name="Blanchet N."/>
            <person name="Boniface M.C."/>
            <person name="Brunel D."/>
            <person name="Catrice O."/>
            <person name="Chaidir N."/>
            <person name="Claudel C."/>
            <person name="Donnadieu C."/>
            <person name="Faraut T."/>
            <person name="Fievet G."/>
            <person name="Helmstetter N."/>
            <person name="King M."/>
            <person name="Knapp S.J."/>
            <person name="Lai Z."/>
            <person name="Le Paslier M.C."/>
            <person name="Lippi Y."/>
            <person name="Lorenzon L."/>
            <person name="Mandel J.R."/>
            <person name="Marage G."/>
            <person name="Marchand G."/>
            <person name="Marquand E."/>
            <person name="Bret-Mestries E."/>
            <person name="Morien E."/>
            <person name="Nambeesan S."/>
            <person name="Nguyen T."/>
            <person name="Pegot-Espagnet P."/>
            <person name="Pouilly N."/>
            <person name="Raftis F."/>
            <person name="Sallet E."/>
            <person name="Schiex T."/>
            <person name="Thomas J."/>
            <person name="Vandecasteele C."/>
            <person name="Vares D."/>
            <person name="Vear F."/>
            <person name="Vautrin S."/>
            <person name="Crespi M."/>
            <person name="Mangin B."/>
            <person name="Burke J.M."/>
            <person name="Salse J."/>
            <person name="Munos S."/>
            <person name="Vincourt P."/>
            <person name="Rieseberg L.H."/>
            <person name="Langlade N.B."/>
        </authorList>
    </citation>
    <scope>NUCLEOTIDE SEQUENCE [LARGE SCALE GENOMIC DNA]</scope>
    <source>
        <strain evidence="9">cv. SF193</strain>
        <tissue evidence="7">Leaves</tissue>
    </source>
</reference>
<feature type="zinc finger region" description="C3H1-type" evidence="5">
    <location>
        <begin position="20"/>
        <end position="44"/>
    </location>
</feature>
<keyword evidence="3 5" id="KW-0863">Zinc-finger</keyword>
<keyword evidence="1 5" id="KW-0479">Metal-binding</keyword>
<dbReference type="Proteomes" id="UP000215914">
    <property type="component" value="Chromosome 14"/>
</dbReference>
<keyword evidence="9" id="KW-1185">Reference proteome</keyword>
<evidence type="ECO:0000256" key="5">
    <source>
        <dbReference type="PROSITE-ProRule" id="PRU00723"/>
    </source>
</evidence>
<dbReference type="GO" id="GO:0008270">
    <property type="term" value="F:zinc ion binding"/>
    <property type="evidence" value="ECO:0007669"/>
    <property type="project" value="UniProtKB-KW"/>
</dbReference>
<accession>A0A251SH61</accession>
<dbReference type="SUPFAM" id="SSF90229">
    <property type="entry name" value="CCCH zinc finger"/>
    <property type="match status" value="2"/>
</dbReference>
<dbReference type="InParanoid" id="A0A251SH61"/>
<feature type="domain" description="C3H1-type" evidence="6">
    <location>
        <begin position="20"/>
        <end position="44"/>
    </location>
</feature>
<dbReference type="InterPro" id="IPR000571">
    <property type="entry name" value="Znf_CCCH"/>
</dbReference>
<evidence type="ECO:0000313" key="7">
    <source>
        <dbReference type="EMBL" id="KAF5768389.1"/>
    </source>
</evidence>
<dbReference type="GO" id="GO:0045892">
    <property type="term" value="P:negative regulation of DNA-templated transcription"/>
    <property type="evidence" value="ECO:0007669"/>
    <property type="project" value="InterPro"/>
</dbReference>
<dbReference type="EMBL" id="CM007903">
    <property type="protein sequence ID" value="OTF97635.1"/>
    <property type="molecule type" value="Genomic_DNA"/>
</dbReference>
<keyword evidence="2" id="KW-0677">Repeat</keyword>
<gene>
    <name evidence="8" type="ORF">HannXRQ_Chr14g0436791</name>
    <name evidence="7" type="ORF">HanXRQr2_Chr14g0635861</name>
</gene>
<evidence type="ECO:0000259" key="6">
    <source>
        <dbReference type="PROSITE" id="PS50103"/>
    </source>
</evidence>
<dbReference type="OMA" id="CHEGAKC"/>
<dbReference type="InterPro" id="IPR036855">
    <property type="entry name" value="Znf_CCCH_sf"/>
</dbReference>